<dbReference type="InterPro" id="IPR052021">
    <property type="entry name" value="Type-I_RS_S_subunit"/>
</dbReference>
<dbReference type="GO" id="GO:0004519">
    <property type="term" value="F:endonuclease activity"/>
    <property type="evidence" value="ECO:0007669"/>
    <property type="project" value="UniProtKB-KW"/>
</dbReference>
<keyword evidence="3" id="KW-0238">DNA-binding</keyword>
<name>A0A5C6ZEK0_9FLAO</name>
<sequence>MTKYETYKDSGVEWIGAIPEHWEVKKIKHFCYVKGRVGWKGLKSSDFLQEGYAYLVTGRDFKTNRIDWKKSYHIDKERYEEDPYIQLENNDLLITKDGTIGKLAIVENLDKPACLNSGIFVVRSLDEHLLTQYLYWVLFSDVFKKFNGYTTYGSTIQHLYQNVFVDFAYPLPSNISQEKIANYLDKKTAEIDDLIGQKKQLLKLYEKEKEVIINQAVTKGINPDVKLKDSGIEWLGAIPAHWEVKKLKYVLASRNHKRIPLSSSERGEMMSKKYDYYGASGVIDKVEDYIFDEPLLLIGEDGANLLTRSKRLVFIAKGRYWVNNHAHILKPKYGLIDYYSELLELYDFSIWVTGSAQPKLTSENLLNIPMVVPPIEEQNQISEFLMKKIWEITQKSENIKKLIALLKEYKTALISDVVTGKIKVT</sequence>
<evidence type="ECO:0000256" key="3">
    <source>
        <dbReference type="ARBA" id="ARBA00023125"/>
    </source>
</evidence>
<dbReference type="GO" id="GO:0009307">
    <property type="term" value="P:DNA restriction-modification system"/>
    <property type="evidence" value="ECO:0007669"/>
    <property type="project" value="UniProtKB-KW"/>
</dbReference>
<reference evidence="5 6" key="1">
    <citation type="submission" date="2019-08" db="EMBL/GenBank/DDBJ databases">
        <title>Genomes of Subsaximicrobium wynnwilliamsii strains.</title>
        <authorList>
            <person name="Bowman J.P."/>
        </authorList>
    </citation>
    <scope>NUCLEOTIDE SEQUENCE [LARGE SCALE GENOMIC DNA]</scope>
    <source>
        <strain evidence="5 6">2-80-2</strain>
    </source>
</reference>
<feature type="domain" description="Type I restriction modification DNA specificity" evidence="4">
    <location>
        <begin position="19"/>
        <end position="203"/>
    </location>
</feature>
<dbReference type="Proteomes" id="UP000321578">
    <property type="component" value="Unassembled WGS sequence"/>
</dbReference>
<dbReference type="PANTHER" id="PTHR30408:SF12">
    <property type="entry name" value="TYPE I RESTRICTION ENZYME MJAVIII SPECIFICITY SUBUNIT"/>
    <property type="match status" value="1"/>
</dbReference>
<dbReference type="CDD" id="cd17262">
    <property type="entry name" value="RMtype1_S_Aco12261I-TRD2-CR2"/>
    <property type="match status" value="1"/>
</dbReference>
<keyword evidence="5" id="KW-0540">Nuclease</keyword>
<feature type="domain" description="Type I restriction modification DNA specificity" evidence="4">
    <location>
        <begin position="240"/>
        <end position="395"/>
    </location>
</feature>
<keyword evidence="5" id="KW-0255">Endonuclease</keyword>
<proteinExistence type="inferred from homology"/>
<keyword evidence="6" id="KW-1185">Reference proteome</keyword>
<evidence type="ECO:0000259" key="4">
    <source>
        <dbReference type="Pfam" id="PF01420"/>
    </source>
</evidence>
<keyword evidence="2" id="KW-0680">Restriction system</keyword>
<evidence type="ECO:0000313" key="5">
    <source>
        <dbReference type="EMBL" id="TXD87162.1"/>
    </source>
</evidence>
<dbReference type="RefSeq" id="WP_147088073.1">
    <property type="nucleotide sequence ID" value="NZ_VORM01000030.1"/>
</dbReference>
<comment type="caution">
    <text evidence="5">The sequence shown here is derived from an EMBL/GenBank/DDBJ whole genome shotgun (WGS) entry which is preliminary data.</text>
</comment>
<dbReference type="AlphaFoldDB" id="A0A5C6ZEK0"/>
<dbReference type="InterPro" id="IPR044946">
    <property type="entry name" value="Restrct_endonuc_typeI_TRD_sf"/>
</dbReference>
<keyword evidence="5" id="KW-0378">Hydrolase</keyword>
<dbReference type="PANTHER" id="PTHR30408">
    <property type="entry name" value="TYPE-1 RESTRICTION ENZYME ECOKI SPECIFICITY PROTEIN"/>
    <property type="match status" value="1"/>
</dbReference>
<dbReference type="OrthoDB" id="667970at2"/>
<dbReference type="Gene3D" id="3.90.220.20">
    <property type="entry name" value="DNA methylase specificity domains"/>
    <property type="match status" value="2"/>
</dbReference>
<accession>A0A5C6ZEK0</accession>
<dbReference type="GO" id="GO:0003677">
    <property type="term" value="F:DNA binding"/>
    <property type="evidence" value="ECO:0007669"/>
    <property type="project" value="UniProtKB-KW"/>
</dbReference>
<dbReference type="SUPFAM" id="SSF116734">
    <property type="entry name" value="DNA methylase specificity domain"/>
    <property type="match status" value="2"/>
</dbReference>
<dbReference type="Gene3D" id="1.10.287.1120">
    <property type="entry name" value="Bipartite methylase S protein"/>
    <property type="match status" value="1"/>
</dbReference>
<gene>
    <name evidence="5" type="ORF">ESY86_17760</name>
</gene>
<evidence type="ECO:0000313" key="6">
    <source>
        <dbReference type="Proteomes" id="UP000321578"/>
    </source>
</evidence>
<protein>
    <submittedName>
        <fullName evidence="5">Restriction endonuclease subunit S</fullName>
    </submittedName>
</protein>
<evidence type="ECO:0000256" key="1">
    <source>
        <dbReference type="ARBA" id="ARBA00010923"/>
    </source>
</evidence>
<dbReference type="EMBL" id="VORO01000028">
    <property type="protein sequence ID" value="TXD87162.1"/>
    <property type="molecule type" value="Genomic_DNA"/>
</dbReference>
<dbReference type="Pfam" id="PF01420">
    <property type="entry name" value="Methylase_S"/>
    <property type="match status" value="2"/>
</dbReference>
<organism evidence="5 6">
    <name type="scientific">Subsaximicrobium wynnwilliamsii</name>
    <dbReference type="NCBI Taxonomy" id="291179"/>
    <lineage>
        <taxon>Bacteria</taxon>
        <taxon>Pseudomonadati</taxon>
        <taxon>Bacteroidota</taxon>
        <taxon>Flavobacteriia</taxon>
        <taxon>Flavobacteriales</taxon>
        <taxon>Flavobacteriaceae</taxon>
        <taxon>Subsaximicrobium</taxon>
    </lineage>
</organism>
<comment type="similarity">
    <text evidence="1">Belongs to the type-I restriction system S methylase family.</text>
</comment>
<evidence type="ECO:0000256" key="2">
    <source>
        <dbReference type="ARBA" id="ARBA00022747"/>
    </source>
</evidence>
<dbReference type="InterPro" id="IPR000055">
    <property type="entry name" value="Restrct_endonuc_typeI_TRD"/>
</dbReference>